<dbReference type="PROSITE" id="PS51755">
    <property type="entry name" value="OMPR_PHOB"/>
    <property type="match status" value="1"/>
</dbReference>
<evidence type="ECO:0000313" key="8">
    <source>
        <dbReference type="EMBL" id="PWR21225.1"/>
    </source>
</evidence>
<evidence type="ECO:0000259" key="7">
    <source>
        <dbReference type="PROSITE" id="PS51755"/>
    </source>
</evidence>
<dbReference type="InterPro" id="IPR039420">
    <property type="entry name" value="WalR-like"/>
</dbReference>
<dbReference type="GO" id="GO:0006355">
    <property type="term" value="P:regulation of DNA-templated transcription"/>
    <property type="evidence" value="ECO:0007669"/>
    <property type="project" value="InterPro"/>
</dbReference>
<dbReference type="InterPro" id="IPR001789">
    <property type="entry name" value="Sig_transdc_resp-reg_receiver"/>
</dbReference>
<evidence type="ECO:0000259" key="6">
    <source>
        <dbReference type="PROSITE" id="PS50110"/>
    </source>
</evidence>
<evidence type="ECO:0000256" key="5">
    <source>
        <dbReference type="PROSITE-ProRule" id="PRU01091"/>
    </source>
</evidence>
<comment type="caution">
    <text evidence="8">The sequence shown here is derived from an EMBL/GenBank/DDBJ whole genome shotgun (WGS) entry which is preliminary data.</text>
</comment>
<feature type="domain" description="Response regulatory" evidence="6">
    <location>
        <begin position="49"/>
        <end position="154"/>
    </location>
</feature>
<dbReference type="GO" id="GO:0032993">
    <property type="term" value="C:protein-DNA complex"/>
    <property type="evidence" value="ECO:0007669"/>
    <property type="project" value="TreeGrafter"/>
</dbReference>
<evidence type="ECO:0000256" key="2">
    <source>
        <dbReference type="ARBA" id="ARBA00023012"/>
    </source>
</evidence>
<evidence type="ECO:0000313" key="9">
    <source>
        <dbReference type="Proteomes" id="UP000245461"/>
    </source>
</evidence>
<feature type="domain" description="OmpR/PhoB-type" evidence="7">
    <location>
        <begin position="158"/>
        <end position="258"/>
    </location>
</feature>
<organism evidence="8 9">
    <name type="scientific">Zavarzinia aquatilis</name>
    <dbReference type="NCBI Taxonomy" id="2211142"/>
    <lineage>
        <taxon>Bacteria</taxon>
        <taxon>Pseudomonadati</taxon>
        <taxon>Pseudomonadota</taxon>
        <taxon>Alphaproteobacteria</taxon>
        <taxon>Rhodospirillales</taxon>
        <taxon>Zavarziniaceae</taxon>
        <taxon>Zavarzinia</taxon>
    </lineage>
</organism>
<evidence type="ECO:0000256" key="4">
    <source>
        <dbReference type="PROSITE-ProRule" id="PRU00169"/>
    </source>
</evidence>
<protein>
    <submittedName>
        <fullName evidence="8">DNA-binding response regulator</fullName>
    </submittedName>
</protein>
<dbReference type="SUPFAM" id="SSF46894">
    <property type="entry name" value="C-terminal effector domain of the bipartite response regulators"/>
    <property type="match status" value="1"/>
</dbReference>
<dbReference type="GO" id="GO:0000976">
    <property type="term" value="F:transcription cis-regulatory region binding"/>
    <property type="evidence" value="ECO:0007669"/>
    <property type="project" value="TreeGrafter"/>
</dbReference>
<dbReference type="AlphaFoldDB" id="A0A317E7Z5"/>
<evidence type="ECO:0000256" key="3">
    <source>
        <dbReference type="ARBA" id="ARBA00023125"/>
    </source>
</evidence>
<dbReference type="InterPro" id="IPR036388">
    <property type="entry name" value="WH-like_DNA-bd_sf"/>
</dbReference>
<dbReference type="CDD" id="cd00383">
    <property type="entry name" value="trans_reg_C"/>
    <property type="match status" value="1"/>
</dbReference>
<dbReference type="GO" id="GO:0000156">
    <property type="term" value="F:phosphorelay response regulator activity"/>
    <property type="evidence" value="ECO:0007669"/>
    <property type="project" value="TreeGrafter"/>
</dbReference>
<keyword evidence="1 4" id="KW-0597">Phosphoprotein</keyword>
<keyword evidence="3 5" id="KW-0238">DNA-binding</keyword>
<accession>A0A317E7Z5</accession>
<keyword evidence="9" id="KW-1185">Reference proteome</keyword>
<dbReference type="InterPro" id="IPR011006">
    <property type="entry name" value="CheY-like_superfamily"/>
</dbReference>
<name>A0A317E7Z5_9PROT</name>
<dbReference type="Gene3D" id="1.10.10.10">
    <property type="entry name" value="Winged helix-like DNA-binding domain superfamily/Winged helix DNA-binding domain"/>
    <property type="match status" value="1"/>
</dbReference>
<dbReference type="InterPro" id="IPR001867">
    <property type="entry name" value="OmpR/PhoB-type_DNA-bd"/>
</dbReference>
<dbReference type="Pfam" id="PF00486">
    <property type="entry name" value="Trans_reg_C"/>
    <property type="match status" value="1"/>
</dbReference>
<feature type="modified residue" description="4-aspartylphosphate" evidence="4">
    <location>
        <position position="94"/>
    </location>
</feature>
<dbReference type="PROSITE" id="PS50110">
    <property type="entry name" value="RESPONSE_REGULATORY"/>
    <property type="match status" value="1"/>
</dbReference>
<sequence length="260" mass="26273">MARSLSTSRAPMQPAIRDAASCLACSDGRAAAESQGMTNRPRNKAPAPRILVAVADEVLARALADPLEDAGFAVTRLAGLAEVASATADLVVVDRAASPDGADAVLAASGCALPIVALAAADDARAPAGAGGQVTILRKPLRVQALVEGVRAGLAAGSGALHIGPCRLFASSRTLIGAGGETVRLTDKETQILTRLAAAIGRVVPRDILLAEVWGYGAAIATHTIETHVYRLRRKLAQAVAGGASLIRAEGGGYLLAAAP</sequence>
<evidence type="ECO:0000256" key="1">
    <source>
        <dbReference type="ARBA" id="ARBA00022553"/>
    </source>
</evidence>
<gene>
    <name evidence="8" type="ORF">DKG74_14575</name>
</gene>
<dbReference type="PANTHER" id="PTHR48111:SF40">
    <property type="entry name" value="PHOSPHATE REGULON TRANSCRIPTIONAL REGULATORY PROTEIN PHOB"/>
    <property type="match status" value="1"/>
</dbReference>
<feature type="DNA-binding region" description="OmpR/PhoB-type" evidence="5">
    <location>
        <begin position="158"/>
        <end position="258"/>
    </location>
</feature>
<dbReference type="SMART" id="SM00862">
    <property type="entry name" value="Trans_reg_C"/>
    <property type="match status" value="1"/>
</dbReference>
<dbReference type="GO" id="GO:0005829">
    <property type="term" value="C:cytosol"/>
    <property type="evidence" value="ECO:0007669"/>
    <property type="project" value="TreeGrafter"/>
</dbReference>
<dbReference type="PANTHER" id="PTHR48111">
    <property type="entry name" value="REGULATOR OF RPOS"/>
    <property type="match status" value="1"/>
</dbReference>
<dbReference type="EMBL" id="QGLE01000008">
    <property type="protein sequence ID" value="PWR21225.1"/>
    <property type="molecule type" value="Genomic_DNA"/>
</dbReference>
<reference evidence="8 9" key="1">
    <citation type="submission" date="2018-05" db="EMBL/GenBank/DDBJ databases">
        <title>Zavarzinia sp. HR-AS.</title>
        <authorList>
            <person name="Lee Y."/>
            <person name="Jeon C.O."/>
        </authorList>
    </citation>
    <scope>NUCLEOTIDE SEQUENCE [LARGE SCALE GENOMIC DNA]</scope>
    <source>
        <strain evidence="8 9">HR-AS</strain>
    </source>
</reference>
<keyword evidence="2" id="KW-0902">Two-component regulatory system</keyword>
<dbReference type="SUPFAM" id="SSF52172">
    <property type="entry name" value="CheY-like"/>
    <property type="match status" value="1"/>
</dbReference>
<proteinExistence type="predicted"/>
<dbReference type="OrthoDB" id="9802426at2"/>
<dbReference type="Proteomes" id="UP000245461">
    <property type="component" value="Unassembled WGS sequence"/>
</dbReference>
<dbReference type="InterPro" id="IPR016032">
    <property type="entry name" value="Sig_transdc_resp-reg_C-effctor"/>
</dbReference>